<dbReference type="Pfam" id="PF15738">
    <property type="entry name" value="YafQ_toxin"/>
    <property type="match status" value="1"/>
</dbReference>
<proteinExistence type="inferred from homology"/>
<accession>A0AAI9I325</accession>
<feature type="region of interest" description="Disordered" evidence="7">
    <location>
        <begin position="1"/>
        <end position="23"/>
    </location>
</feature>
<dbReference type="InterPro" id="IPR007712">
    <property type="entry name" value="RelE/ParE_toxin"/>
</dbReference>
<evidence type="ECO:0000256" key="1">
    <source>
        <dbReference type="ARBA" id="ARBA00022649"/>
    </source>
</evidence>
<dbReference type="AlphaFoldDB" id="A0AAI9I325"/>
<protein>
    <recommendedName>
        <fullName evidence="3">mRNA interferase toxin YafQ</fullName>
    </recommendedName>
    <alternativeName>
        <fullName evidence="4">Endoribonuclease YafQ</fullName>
    </alternativeName>
    <alternativeName>
        <fullName evidence="5">Toxin YafQ</fullName>
    </alternativeName>
</protein>
<evidence type="ECO:0000256" key="6">
    <source>
        <dbReference type="PIRSR" id="PIRSR006156-1"/>
    </source>
</evidence>
<dbReference type="PIRSF" id="PIRSF006156">
    <property type="entry name" value="YafQ"/>
    <property type="match status" value="1"/>
</dbReference>
<name>A0AAI9I325_PROST</name>
<dbReference type="GO" id="GO:0004521">
    <property type="term" value="F:RNA endonuclease activity"/>
    <property type="evidence" value="ECO:0007669"/>
    <property type="project" value="TreeGrafter"/>
</dbReference>
<dbReference type="EMBL" id="AAZDVE040000056">
    <property type="protein sequence ID" value="EMP9434889.1"/>
    <property type="molecule type" value="Genomic_DNA"/>
</dbReference>
<evidence type="ECO:0000256" key="4">
    <source>
        <dbReference type="ARBA" id="ARBA00074985"/>
    </source>
</evidence>
<dbReference type="InterPro" id="IPR004386">
    <property type="entry name" value="Toxin_YafQ-like"/>
</dbReference>
<evidence type="ECO:0000256" key="2">
    <source>
        <dbReference type="ARBA" id="ARBA00061366"/>
    </source>
</evidence>
<dbReference type="FunFam" id="3.30.2310.20:FF:000003">
    <property type="entry name" value="Type II toxin-antitoxin system YafQ family toxin"/>
    <property type="match status" value="1"/>
</dbReference>
<dbReference type="PANTHER" id="PTHR40588">
    <property type="entry name" value="MRNA INTERFERASE TOXIN YAFQ"/>
    <property type="match status" value="1"/>
</dbReference>
<feature type="active site" description="Proton donor" evidence="6">
    <location>
        <position position="84"/>
    </location>
</feature>
<dbReference type="NCBIfam" id="TIGR02385">
    <property type="entry name" value="RelE_StbE"/>
    <property type="match status" value="1"/>
</dbReference>
<dbReference type="InterPro" id="IPR035093">
    <property type="entry name" value="RelE/ParE_toxin_dom_sf"/>
</dbReference>
<evidence type="ECO:0000256" key="7">
    <source>
        <dbReference type="SAM" id="MobiDB-lite"/>
    </source>
</evidence>
<comment type="caution">
    <text evidence="8">The sequence shown here is derived from an EMBL/GenBank/DDBJ whole genome shotgun (WGS) entry which is preliminary data.</text>
</comment>
<dbReference type="PANTHER" id="PTHR40588:SF1">
    <property type="entry name" value="MRNA INTERFERASE TOXIN YAFQ"/>
    <property type="match status" value="1"/>
</dbReference>
<evidence type="ECO:0000256" key="3">
    <source>
        <dbReference type="ARBA" id="ARBA00068634"/>
    </source>
</evidence>
<gene>
    <name evidence="8" type="ORF">JRA39_004025</name>
</gene>
<dbReference type="SUPFAM" id="SSF143011">
    <property type="entry name" value="RelE-like"/>
    <property type="match status" value="1"/>
</dbReference>
<comment type="similarity">
    <text evidence="2">Belongs to the RelE toxin family. YafQ subfamily.</text>
</comment>
<reference evidence="8" key="1">
    <citation type="submission" date="2024-02" db="EMBL/GenBank/DDBJ databases">
        <authorList>
            <consortium name="Clinical and Environmental Microbiology Branch: Whole genome sequencing antimicrobial resistance pathogens in the healthcare setting"/>
        </authorList>
    </citation>
    <scope>NUCLEOTIDE SEQUENCE</scope>
    <source>
        <strain evidence="8">2020GO-00142</strain>
    </source>
</reference>
<keyword evidence="1" id="KW-1277">Toxin-antitoxin system</keyword>
<feature type="compositionally biased region" description="Polar residues" evidence="7">
    <location>
        <begin position="1"/>
        <end position="10"/>
    </location>
</feature>
<dbReference type="Gene3D" id="3.30.2310.20">
    <property type="entry name" value="RelE-like"/>
    <property type="match status" value="1"/>
</dbReference>
<organism evidence="8">
    <name type="scientific">Providencia stuartii</name>
    <dbReference type="NCBI Taxonomy" id="588"/>
    <lineage>
        <taxon>Bacteria</taxon>
        <taxon>Pseudomonadati</taxon>
        <taxon>Pseudomonadota</taxon>
        <taxon>Gammaproteobacteria</taxon>
        <taxon>Enterobacterales</taxon>
        <taxon>Morganellaceae</taxon>
        <taxon>Providencia</taxon>
    </lineage>
</organism>
<sequence>MLISVQSSAFKSDVKRKKKRGKDMGKLKKLIELQVNEDDVSPEYVDHPLSGNWRGYRDAHIEGDWLLIYKVDDGELRLARTGTHQDIFSHY</sequence>
<dbReference type="RefSeq" id="WP_318576403.1">
    <property type="nucleotide sequence ID" value="NZ_JASOTD010000035.1"/>
</dbReference>
<evidence type="ECO:0000313" key="8">
    <source>
        <dbReference type="EMBL" id="EMP9434889.1"/>
    </source>
</evidence>
<dbReference type="GO" id="GO:0006402">
    <property type="term" value="P:mRNA catabolic process"/>
    <property type="evidence" value="ECO:0007669"/>
    <property type="project" value="TreeGrafter"/>
</dbReference>
<dbReference type="GO" id="GO:0006415">
    <property type="term" value="P:translational termination"/>
    <property type="evidence" value="ECO:0007669"/>
    <property type="project" value="TreeGrafter"/>
</dbReference>
<evidence type="ECO:0000256" key="5">
    <source>
        <dbReference type="ARBA" id="ARBA00084069"/>
    </source>
</evidence>